<protein>
    <recommendedName>
        <fullName evidence="3 4">Protein GrpE</fullName>
    </recommendedName>
    <alternativeName>
        <fullName evidence="3">HSP-70 cofactor</fullName>
    </alternativeName>
</protein>
<keyword evidence="2 3" id="KW-0143">Chaperone</keyword>
<dbReference type="PROSITE" id="PS01071">
    <property type="entry name" value="GRPE"/>
    <property type="match status" value="1"/>
</dbReference>
<reference evidence="7" key="1">
    <citation type="journal article" date="2012" name="Environ. Microbiol.">
        <title>Genomic content of uncultured Bacteroidetes from contrasting oceanic provinces in the North Atlantic Ocean.</title>
        <authorList>
            <person name="Gomez-Pereira P.R."/>
            <person name="Schuler M."/>
            <person name="Fuchs B.M."/>
            <person name="Bennke C."/>
            <person name="Teeling H."/>
            <person name="Waldmann J."/>
            <person name="Richter M."/>
            <person name="Barbe V."/>
            <person name="Bataille E."/>
            <person name="Glockner F.O."/>
            <person name="Amann R."/>
        </authorList>
    </citation>
    <scope>NUCLEOTIDE SEQUENCE</scope>
</reference>
<dbReference type="Gene3D" id="3.90.20.20">
    <property type="match status" value="1"/>
</dbReference>
<keyword evidence="3" id="KW-0963">Cytoplasm</keyword>
<dbReference type="GO" id="GO:0051087">
    <property type="term" value="F:protein-folding chaperone binding"/>
    <property type="evidence" value="ECO:0007669"/>
    <property type="project" value="InterPro"/>
</dbReference>
<dbReference type="SUPFAM" id="SSF51064">
    <property type="entry name" value="Head domain of nucleotide exchange factor GrpE"/>
    <property type="match status" value="1"/>
</dbReference>
<dbReference type="HAMAP" id="MF_01151">
    <property type="entry name" value="GrpE"/>
    <property type="match status" value="1"/>
</dbReference>
<dbReference type="AlphaFoldDB" id="H6RIJ1"/>
<dbReference type="Gene3D" id="2.30.22.10">
    <property type="entry name" value="Head domain of nucleotide exchange factor GrpE"/>
    <property type="match status" value="1"/>
</dbReference>
<sequence>MMSEETKDQNEEINDSQDQGVQDSDKEVVEPTEPTSEEKIAELNDKYLRLYSEFDNYRKRTSKERIELFKTAGQDIMTDLVPVLDDFERALQNMDKNGDVKTIRKGVDLVYNKFKSSLESKGLKAFKSIEQTFDPEIHEAITKIPAPTKKLVGKVVDEIEKGYKLNDKVIRYAKVVVGQ</sequence>
<gene>
    <name evidence="3" type="primary">grpE</name>
    <name evidence="7" type="ORF">S3_BF_A10_0033</name>
</gene>
<reference evidence="7" key="2">
    <citation type="submission" date="2012-02" db="EMBL/GenBank/DDBJ databases">
        <authorList>
            <person name="Genoscope - CEA"/>
        </authorList>
    </citation>
    <scope>NUCLEOTIDE SEQUENCE</scope>
</reference>
<dbReference type="GO" id="GO:0006457">
    <property type="term" value="P:protein folding"/>
    <property type="evidence" value="ECO:0007669"/>
    <property type="project" value="InterPro"/>
</dbReference>
<dbReference type="CDD" id="cd00446">
    <property type="entry name" value="GrpE"/>
    <property type="match status" value="1"/>
</dbReference>
<evidence type="ECO:0000256" key="1">
    <source>
        <dbReference type="ARBA" id="ARBA00009054"/>
    </source>
</evidence>
<accession>H6RIJ1</accession>
<evidence type="ECO:0000256" key="4">
    <source>
        <dbReference type="RuleBase" id="RU000639"/>
    </source>
</evidence>
<dbReference type="PRINTS" id="PR00773">
    <property type="entry name" value="GRPEPROTEIN"/>
</dbReference>
<evidence type="ECO:0000256" key="5">
    <source>
        <dbReference type="RuleBase" id="RU004478"/>
    </source>
</evidence>
<dbReference type="GO" id="GO:0042803">
    <property type="term" value="F:protein homodimerization activity"/>
    <property type="evidence" value="ECO:0007669"/>
    <property type="project" value="InterPro"/>
</dbReference>
<evidence type="ECO:0000313" key="7">
    <source>
        <dbReference type="EMBL" id="CCG00966.1"/>
    </source>
</evidence>
<dbReference type="NCBIfam" id="NF010738">
    <property type="entry name" value="PRK14140.1"/>
    <property type="match status" value="1"/>
</dbReference>
<organism evidence="7">
    <name type="scientific">uncultured Flavobacteriia bacterium</name>
    <dbReference type="NCBI Taxonomy" id="212695"/>
    <lineage>
        <taxon>Bacteria</taxon>
        <taxon>Pseudomonadati</taxon>
        <taxon>Bacteroidota</taxon>
        <taxon>Flavobacteriia</taxon>
        <taxon>environmental samples</taxon>
    </lineage>
</organism>
<comment type="subunit">
    <text evidence="3">Homodimer.</text>
</comment>
<dbReference type="GO" id="GO:0051082">
    <property type="term" value="F:unfolded protein binding"/>
    <property type="evidence" value="ECO:0007669"/>
    <property type="project" value="TreeGrafter"/>
</dbReference>
<proteinExistence type="inferred from homology"/>
<dbReference type="GO" id="GO:0000774">
    <property type="term" value="F:adenyl-nucleotide exchange factor activity"/>
    <property type="evidence" value="ECO:0007669"/>
    <property type="project" value="InterPro"/>
</dbReference>
<comment type="function">
    <text evidence="3 4">Participates actively in the response to hyperosmotic and heat shock by preventing the aggregation of stress-denatured proteins, in association with DnaK and GrpE. It is the nucleotide exchange factor for DnaK and may function as a thermosensor. Unfolded proteins bind initially to DnaJ; upon interaction with the DnaJ-bound protein, DnaK hydrolyzes its bound ATP, resulting in the formation of a stable complex. GrpE releases ADP from DnaK; ATP binding to DnaK triggers the release of the substrate protein, thus completing the reaction cycle. Several rounds of ATP-dependent interactions between DnaJ, DnaK and GrpE are required for fully efficient folding.</text>
</comment>
<dbReference type="PANTHER" id="PTHR21237">
    <property type="entry name" value="GRPE PROTEIN"/>
    <property type="match status" value="1"/>
</dbReference>
<dbReference type="InterPro" id="IPR000740">
    <property type="entry name" value="GrpE"/>
</dbReference>
<comment type="subcellular location">
    <subcellularLocation>
        <location evidence="3">Cytoplasm</location>
    </subcellularLocation>
</comment>
<dbReference type="EMBL" id="FO117621">
    <property type="protein sequence ID" value="CCG00966.1"/>
    <property type="molecule type" value="Genomic_DNA"/>
</dbReference>
<dbReference type="GO" id="GO:0005737">
    <property type="term" value="C:cytoplasm"/>
    <property type="evidence" value="ECO:0007669"/>
    <property type="project" value="UniProtKB-SubCell"/>
</dbReference>
<dbReference type="SUPFAM" id="SSF58014">
    <property type="entry name" value="Coiled-coil domain of nucleotide exchange factor GrpE"/>
    <property type="match status" value="1"/>
</dbReference>
<name>H6RIJ1_9BACT</name>
<comment type="similarity">
    <text evidence="1 3 5">Belongs to the GrpE family.</text>
</comment>
<dbReference type="InterPro" id="IPR013805">
    <property type="entry name" value="GrpE_CC"/>
</dbReference>
<evidence type="ECO:0000256" key="6">
    <source>
        <dbReference type="SAM" id="MobiDB-lite"/>
    </source>
</evidence>
<dbReference type="InterPro" id="IPR009012">
    <property type="entry name" value="GrpE_head"/>
</dbReference>
<keyword evidence="3 4" id="KW-0346">Stress response</keyword>
<feature type="compositionally biased region" description="Basic and acidic residues" evidence="6">
    <location>
        <begin position="1"/>
        <end position="10"/>
    </location>
</feature>
<evidence type="ECO:0000256" key="2">
    <source>
        <dbReference type="ARBA" id="ARBA00023186"/>
    </source>
</evidence>
<dbReference type="PANTHER" id="PTHR21237:SF23">
    <property type="entry name" value="GRPE PROTEIN HOMOLOG, MITOCHONDRIAL"/>
    <property type="match status" value="1"/>
</dbReference>
<dbReference type="Pfam" id="PF01025">
    <property type="entry name" value="GrpE"/>
    <property type="match status" value="1"/>
</dbReference>
<evidence type="ECO:0000256" key="3">
    <source>
        <dbReference type="HAMAP-Rule" id="MF_01151"/>
    </source>
</evidence>
<feature type="region of interest" description="Disordered" evidence="6">
    <location>
        <begin position="1"/>
        <end position="41"/>
    </location>
</feature>